<keyword evidence="1" id="KW-0812">Transmembrane</keyword>
<protein>
    <submittedName>
        <fullName evidence="2">Uncharacterized protein</fullName>
    </submittedName>
</protein>
<dbReference type="RefSeq" id="WP_197922037.1">
    <property type="nucleotide sequence ID" value="NZ_CAWPTA010000009.1"/>
</dbReference>
<name>A0ABS0N6C0_9SPHN</name>
<sequence length="496" mass="53236">MARRAEKGFDWRIAAVAGGIVVLFVGAIIAYRIFTKEPEVSLDNVATCLPAPVENYRAASSAIRRNPGDVDLYFDVSGGMAGYVANSPNAIGNLASLTRNFTRSSLYSAGGGEVDYYKFGEYRFNRAEPEAPEQFEDPAAFARPAIYTDSETRIADLLEWVLHSRESEGSGALSVIVTDLMLDDREAIDAFEASVGGSLRTMIVEEGLSVGILAVRVPFNGRIFVGTEAVSASISDRPLVILLIGTPYQVRTYFEYLDTAEITPFSADTAVSDRSFALFGLEAGSIVLGEPALSGVSTGFIARPIQTRIPGAEGIQSYVFDAERADAADEGGLLLSVEADAGVADFEVIGNQPLWEGWVWRLDPTMLDAEGCESGAAWTSVGALPPGGGSVSGQTVNYTLTQDVLNQLGADREGTYLVQVVAGQRGIVNDHPAAAWMTEWSMDNSQLLQRLRASSGAQRTGVPGLEPLRRILLAELMIPGREEIERSATQVIIQSE</sequence>
<keyword evidence="1" id="KW-1133">Transmembrane helix</keyword>
<keyword evidence="3" id="KW-1185">Reference proteome</keyword>
<feature type="transmembrane region" description="Helical" evidence="1">
    <location>
        <begin position="12"/>
        <end position="34"/>
    </location>
</feature>
<dbReference type="Proteomes" id="UP000602442">
    <property type="component" value="Unassembled WGS sequence"/>
</dbReference>
<keyword evidence="1" id="KW-0472">Membrane</keyword>
<evidence type="ECO:0000313" key="2">
    <source>
        <dbReference type="EMBL" id="MBH5323307.1"/>
    </source>
</evidence>
<evidence type="ECO:0000256" key="1">
    <source>
        <dbReference type="SAM" id="Phobius"/>
    </source>
</evidence>
<accession>A0ABS0N6C0</accession>
<gene>
    <name evidence="2" type="ORF">I5L03_12010</name>
</gene>
<dbReference type="EMBL" id="JAEANY010000004">
    <property type="protein sequence ID" value="MBH5323307.1"/>
    <property type="molecule type" value="Genomic_DNA"/>
</dbReference>
<comment type="caution">
    <text evidence="2">The sequence shown here is derived from an EMBL/GenBank/DDBJ whole genome shotgun (WGS) entry which is preliminary data.</text>
</comment>
<evidence type="ECO:0000313" key="3">
    <source>
        <dbReference type="Proteomes" id="UP000602442"/>
    </source>
</evidence>
<proteinExistence type="predicted"/>
<organism evidence="2 3">
    <name type="scientific">Aurantiacibacter sediminis</name>
    <dbReference type="NCBI Taxonomy" id="2793064"/>
    <lineage>
        <taxon>Bacteria</taxon>
        <taxon>Pseudomonadati</taxon>
        <taxon>Pseudomonadota</taxon>
        <taxon>Alphaproteobacteria</taxon>
        <taxon>Sphingomonadales</taxon>
        <taxon>Erythrobacteraceae</taxon>
        <taxon>Aurantiacibacter</taxon>
    </lineage>
</organism>
<reference evidence="2 3" key="1">
    <citation type="submission" date="2020-11" db="EMBL/GenBank/DDBJ databases">
        <title>Erythrobacter sediminis sp. nov., a marine bacterium from a tidal flat of Garorim Bay.</title>
        <authorList>
            <person name="Kim D."/>
            <person name="Yoo Y."/>
            <person name="Kim J.-J."/>
        </authorList>
    </citation>
    <scope>NUCLEOTIDE SEQUENCE [LARGE SCALE GENOMIC DNA]</scope>
    <source>
        <strain evidence="2 3">JGD-13</strain>
    </source>
</reference>